<keyword evidence="6" id="KW-0680">Restriction system</keyword>
<dbReference type="AlphaFoldDB" id="A0A7C9G026"/>
<keyword evidence="5" id="KW-0949">S-adenosyl-L-methionine</keyword>
<evidence type="ECO:0000256" key="2">
    <source>
        <dbReference type="ARBA" id="ARBA00011900"/>
    </source>
</evidence>
<accession>A0A7C9G026</accession>
<evidence type="ECO:0000256" key="4">
    <source>
        <dbReference type="ARBA" id="ARBA00022679"/>
    </source>
</evidence>
<comment type="caution">
    <text evidence="10">The sequence shown here is derived from an EMBL/GenBank/DDBJ whole genome shotgun (WGS) entry which is preliminary data.</text>
</comment>
<dbReference type="EC" id="2.1.1.72" evidence="2"/>
<protein>
    <recommendedName>
        <fullName evidence="2">site-specific DNA-methyltransferase (adenine-specific)</fullName>
        <ecNumber evidence="2">2.1.1.72</ecNumber>
    </recommendedName>
</protein>
<dbReference type="Proteomes" id="UP000479293">
    <property type="component" value="Unassembled WGS sequence"/>
</dbReference>
<dbReference type="RefSeq" id="WP_152765253.1">
    <property type="nucleotide sequence ID" value="NZ_WHLY01000002.1"/>
</dbReference>
<keyword evidence="11" id="KW-1185">Reference proteome</keyword>
<keyword evidence="4" id="KW-0808">Transferase</keyword>
<keyword evidence="3 10" id="KW-0489">Methyltransferase</keyword>
<evidence type="ECO:0000256" key="1">
    <source>
        <dbReference type="ARBA" id="ARBA00006594"/>
    </source>
</evidence>
<dbReference type="PANTHER" id="PTHR42933:SF3">
    <property type="entry name" value="TYPE I RESTRICTION ENZYME MJAVIII METHYLASE SUBUNIT"/>
    <property type="match status" value="1"/>
</dbReference>
<evidence type="ECO:0000256" key="6">
    <source>
        <dbReference type="ARBA" id="ARBA00022747"/>
    </source>
</evidence>
<feature type="region of interest" description="Disordered" evidence="8">
    <location>
        <begin position="244"/>
        <end position="273"/>
    </location>
</feature>
<dbReference type="InterPro" id="IPR029063">
    <property type="entry name" value="SAM-dependent_MTases_sf"/>
</dbReference>
<evidence type="ECO:0000313" key="10">
    <source>
        <dbReference type="EMBL" id="MPR36928.1"/>
    </source>
</evidence>
<dbReference type="GO" id="GO:0032259">
    <property type="term" value="P:methylation"/>
    <property type="evidence" value="ECO:0007669"/>
    <property type="project" value="UniProtKB-KW"/>
</dbReference>
<dbReference type="GO" id="GO:0009007">
    <property type="term" value="F:site-specific DNA-methyltransferase (adenine-specific) activity"/>
    <property type="evidence" value="ECO:0007669"/>
    <property type="project" value="UniProtKB-EC"/>
</dbReference>
<proteinExistence type="inferred from homology"/>
<dbReference type="InterPro" id="IPR003356">
    <property type="entry name" value="DNA_methylase_A-5"/>
</dbReference>
<dbReference type="Pfam" id="PF02384">
    <property type="entry name" value="N6_Mtase"/>
    <property type="match status" value="1"/>
</dbReference>
<evidence type="ECO:0000256" key="8">
    <source>
        <dbReference type="SAM" id="MobiDB-lite"/>
    </source>
</evidence>
<comment type="catalytic activity">
    <reaction evidence="7">
        <text>a 2'-deoxyadenosine in DNA + S-adenosyl-L-methionine = an N(6)-methyl-2'-deoxyadenosine in DNA + S-adenosyl-L-homocysteine + H(+)</text>
        <dbReference type="Rhea" id="RHEA:15197"/>
        <dbReference type="Rhea" id="RHEA-COMP:12418"/>
        <dbReference type="Rhea" id="RHEA-COMP:12419"/>
        <dbReference type="ChEBI" id="CHEBI:15378"/>
        <dbReference type="ChEBI" id="CHEBI:57856"/>
        <dbReference type="ChEBI" id="CHEBI:59789"/>
        <dbReference type="ChEBI" id="CHEBI:90615"/>
        <dbReference type="ChEBI" id="CHEBI:90616"/>
        <dbReference type="EC" id="2.1.1.72"/>
    </reaction>
</comment>
<dbReference type="GO" id="GO:0008170">
    <property type="term" value="F:N-methyltransferase activity"/>
    <property type="evidence" value="ECO:0007669"/>
    <property type="project" value="InterPro"/>
</dbReference>
<dbReference type="PANTHER" id="PTHR42933">
    <property type="entry name" value="SLR6095 PROTEIN"/>
    <property type="match status" value="1"/>
</dbReference>
<reference evidence="10 11" key="1">
    <citation type="submission" date="2019-10" db="EMBL/GenBank/DDBJ databases">
        <title>Draft Genome Sequence of Cytophagaceae sp. SJW1-29.</title>
        <authorList>
            <person name="Choi A."/>
        </authorList>
    </citation>
    <scope>NUCLEOTIDE SEQUENCE [LARGE SCALE GENOMIC DNA]</scope>
    <source>
        <strain evidence="10 11">SJW1-29</strain>
    </source>
</reference>
<dbReference type="EMBL" id="WHLY01000002">
    <property type="protein sequence ID" value="MPR36928.1"/>
    <property type="molecule type" value="Genomic_DNA"/>
</dbReference>
<dbReference type="PRINTS" id="PR00507">
    <property type="entry name" value="N12N6MTFRASE"/>
</dbReference>
<dbReference type="InterPro" id="IPR051537">
    <property type="entry name" value="DNA_Adenine_Mtase"/>
</dbReference>
<feature type="domain" description="DNA methylase adenine-specific" evidence="9">
    <location>
        <begin position="90"/>
        <end position="197"/>
    </location>
</feature>
<dbReference type="GO" id="GO:0003677">
    <property type="term" value="F:DNA binding"/>
    <property type="evidence" value="ECO:0007669"/>
    <property type="project" value="InterPro"/>
</dbReference>
<name>A0A7C9G026_9BACT</name>
<evidence type="ECO:0000256" key="5">
    <source>
        <dbReference type="ARBA" id="ARBA00022691"/>
    </source>
</evidence>
<comment type="similarity">
    <text evidence="1">Belongs to the N(4)/N(6)-methyltransferase family.</text>
</comment>
<dbReference type="Gene3D" id="3.40.50.150">
    <property type="entry name" value="Vaccinia Virus protein VP39"/>
    <property type="match status" value="1"/>
</dbReference>
<evidence type="ECO:0000256" key="7">
    <source>
        <dbReference type="ARBA" id="ARBA00047942"/>
    </source>
</evidence>
<evidence type="ECO:0000256" key="3">
    <source>
        <dbReference type="ARBA" id="ARBA00022603"/>
    </source>
</evidence>
<evidence type="ECO:0000313" key="11">
    <source>
        <dbReference type="Proteomes" id="UP000479293"/>
    </source>
</evidence>
<evidence type="ECO:0000259" key="9">
    <source>
        <dbReference type="Pfam" id="PF02384"/>
    </source>
</evidence>
<gene>
    <name evidence="10" type="ORF">GBK04_27245</name>
</gene>
<dbReference type="GO" id="GO:0009307">
    <property type="term" value="P:DNA restriction-modification system"/>
    <property type="evidence" value="ECO:0007669"/>
    <property type="project" value="UniProtKB-KW"/>
</dbReference>
<organism evidence="10 11">
    <name type="scientific">Salmonirosea aquatica</name>
    <dbReference type="NCBI Taxonomy" id="2654236"/>
    <lineage>
        <taxon>Bacteria</taxon>
        <taxon>Pseudomonadati</taxon>
        <taxon>Bacteroidota</taxon>
        <taxon>Cytophagia</taxon>
        <taxon>Cytophagales</taxon>
        <taxon>Spirosomataceae</taxon>
        <taxon>Salmonirosea</taxon>
    </lineage>
</organism>
<dbReference type="SUPFAM" id="SSF53335">
    <property type="entry name" value="S-adenosyl-L-methionine-dependent methyltransferases"/>
    <property type="match status" value="1"/>
</dbReference>
<sequence length="273" mass="30199">MGYMMDAPPSVGPMIKILRDMGQYRYDPADVFRDFIDYAVACLLVHGDKEVAERLKRKYGAEYSQLNGLLVAWIGILDREVADDGRSWFDALGTVYEYLASTHKKGWLGQFFTPSELCDLCTRIASDPENKPVGKRINDPAVGSGRMLLSYLAHNPGNYLYGEDIDPICAKMCALNLAFHGGQGQVSCMDSLALDDFRFGFQVNPYHAAGRYAAAGPPIPHLLPIGKEQSVTWQRGRQLMEEFKAGKVPAPAPKPTPPKPAKPQPMVSQLSLF</sequence>
<feature type="compositionally biased region" description="Pro residues" evidence="8">
    <location>
        <begin position="250"/>
        <end position="263"/>
    </location>
</feature>